<dbReference type="HOGENOM" id="CLU_009329_0_0_1"/>
<proteinExistence type="predicted"/>
<organism evidence="1">
    <name type="scientific">Ajellomyces dermatitidis (strain ATCC 18188 / CBS 674.68)</name>
    <name type="common">Blastomyces dermatitidis</name>
    <dbReference type="NCBI Taxonomy" id="653446"/>
    <lineage>
        <taxon>Eukaryota</taxon>
        <taxon>Fungi</taxon>
        <taxon>Dikarya</taxon>
        <taxon>Ascomycota</taxon>
        <taxon>Pezizomycotina</taxon>
        <taxon>Eurotiomycetes</taxon>
        <taxon>Eurotiomycetidae</taxon>
        <taxon>Onygenales</taxon>
        <taxon>Ajellomycetaceae</taxon>
        <taxon>Blastomyces</taxon>
    </lineage>
</organism>
<dbReference type="Proteomes" id="UP000007802">
    <property type="component" value="Unassembled WGS sequence"/>
</dbReference>
<dbReference type="EMBL" id="GG749460">
    <property type="protein sequence ID" value="EGE84047.1"/>
    <property type="molecule type" value="Genomic_DNA"/>
</dbReference>
<gene>
    <name evidence="1" type="ORF">BDDG_06992</name>
</gene>
<protein>
    <submittedName>
        <fullName evidence="1">Uncharacterized protein</fullName>
    </submittedName>
</protein>
<name>F2TLD4_AJEDA</name>
<dbReference type="AlphaFoldDB" id="F2TLD4"/>
<sequence length="815" mass="92738">MLYVLRIKKKDGLLAKVVAYVHIYGRRLHPDSVLKVETLENNQIQGTPHRYTPDTHLSGSLILLQPSHFSLDQHHRDLKMAIELESDSDLALKETLHQIHLGRAKIDLDHLEFGDPNRCQRFNLDFWILAAVMLEFFWQILQFNGLQSLPGDIIPLRLPPGVRIPCLRGRFHNASRLSDEAWRLCREHHEDCTEVISGEIYRNVRHYQRTGDKAAVGKWISMWRPGNQRDFWQLDGLCPPGQSSGPRIARSIDPQLNRLLRVALDALIPFPGLWSTWVNLHQLLPLRAPEILAVYLTLIRVICYHMTGGRPEILDARTMEALQGRSPQRSWADRAHITDVFEDGTAYAAVTCPQEREVLRLKVMQIPHIIPSLYTFHQDVKYLEPVLKLMRRLMPRSWKGTIEKGLRRCYSSPRDNDVRIQTSENSYRLAAGMPVEYGFWSAYRQVFLAGMRDFFGLVPNFQPIGMHKVPPRTRQPDSQVLWGRFSELARSVGFLVPRLQGGVPAPVALDARPIARPLLTTDEDLGEWSVRSCCGMTDGNSFFSDQKYLYLDNIYSPPPYEPAEWFTSFAVKRDIFLAFFPPFTEAGCLSASSPQPAEWNVETRDQMNPLQPPNPPIPPAHTVTQSQTEPILDFSDQLLVENPAHINTNMDQPSISVPPVEINMDRPRSLELAADTNPPPVDTNIDQPSISAPPVKINMNRPHSLELAADANPPPVDTDMDQLFTSALHDNANVSGTVSQGVVARQPLEIVKQDHLCCWVRVNVEPQQYVNTFFCQERSGPQYKCIFVISDSDALCVLSQNAERYLDYVSLEKYK</sequence>
<accession>F2TLD4</accession>
<reference evidence="1" key="1">
    <citation type="submission" date="2010-03" db="EMBL/GenBank/DDBJ databases">
        <title>Annotation of Blastomyces dermatitidis strain ATCC 18188.</title>
        <authorList>
            <consortium name="The Broad Institute Genome Sequencing Platform"/>
            <consortium name="Broad Institute Genome Sequencing Center for Infectious Disease."/>
            <person name="Cuomo C."/>
            <person name="Klein B."/>
            <person name="Sullivan T."/>
            <person name="Heitman J."/>
            <person name="Young S."/>
            <person name="Zeng Q."/>
            <person name="Gargeya S."/>
            <person name="Alvarado L."/>
            <person name="Berlin A.M."/>
            <person name="Chapman S.B."/>
            <person name="Chen Z."/>
            <person name="Freedman E."/>
            <person name="Gellesch M."/>
            <person name="Goldberg J."/>
            <person name="Griggs A."/>
            <person name="Gujja S."/>
            <person name="Heilman E."/>
            <person name="Heiman D."/>
            <person name="Howarth C."/>
            <person name="Mehta T."/>
            <person name="Neiman D."/>
            <person name="Pearson M."/>
            <person name="Roberts A."/>
            <person name="Saif S."/>
            <person name="Shea T."/>
            <person name="Shenoy N."/>
            <person name="Sisk P."/>
            <person name="Stolte C."/>
            <person name="Sykes S."/>
            <person name="White J."/>
            <person name="Yandava C."/>
            <person name="Haas B."/>
            <person name="Nusbaum C."/>
            <person name="Birren B."/>
        </authorList>
    </citation>
    <scope>NUCLEOTIDE SEQUENCE</scope>
    <source>
        <strain evidence="1">ATCC 18188</strain>
    </source>
</reference>
<dbReference type="InterPro" id="IPR022198">
    <property type="entry name" value="DUF3723"/>
</dbReference>
<dbReference type="Pfam" id="PF12520">
    <property type="entry name" value="DUF3723"/>
    <property type="match status" value="2"/>
</dbReference>
<evidence type="ECO:0000313" key="1">
    <source>
        <dbReference type="EMBL" id="EGE84047.1"/>
    </source>
</evidence>